<dbReference type="InterPro" id="IPR005128">
    <property type="entry name" value="Acetolactate_a_deCO2ase"/>
</dbReference>
<evidence type="ECO:0000313" key="14">
    <source>
        <dbReference type="Proteomes" id="UP000067203"/>
    </source>
</evidence>
<evidence type="ECO:0000256" key="4">
    <source>
        <dbReference type="ARBA" id="ARBA00013204"/>
    </source>
</evidence>
<protein>
    <recommendedName>
        <fullName evidence="5 9">Alpha-acetolactate decarboxylase</fullName>
        <ecNumber evidence="4 9">4.1.1.5</ecNumber>
    </recommendedName>
</protein>
<dbReference type="EMBL" id="JXDF01000028">
    <property type="protein sequence ID" value="KPN79910.1"/>
    <property type="molecule type" value="Genomic_DNA"/>
</dbReference>
<reference evidence="14" key="2">
    <citation type="submission" date="2015-10" db="EMBL/GenBank/DDBJ databases">
        <title>Bioinformatic analysis of the first complete genome sequence of Lactobacillus kunkeei strain MP2, an Apis mellifera gut isolate.</title>
        <authorList>
            <person name="Asenjo F."/>
            <person name="Olmos A."/>
            <person name="Henriquez-Piskulich P."/>
            <person name="Aldea P."/>
            <person name="Ugalde J.A."/>
            <person name="Trombert A.N."/>
        </authorList>
    </citation>
    <scope>NUCLEOTIDE SEQUENCE [LARGE SCALE GENOMIC DNA]</scope>
    <source>
        <strain evidence="14">MP2</strain>
    </source>
</reference>
<organism evidence="11 15">
    <name type="scientific">Apilactobacillus kunkeei</name>
    <dbReference type="NCBI Taxonomy" id="148814"/>
    <lineage>
        <taxon>Bacteria</taxon>
        <taxon>Bacillati</taxon>
        <taxon>Bacillota</taxon>
        <taxon>Bacilli</taxon>
        <taxon>Lactobacillales</taxon>
        <taxon>Lactobacillaceae</taxon>
        <taxon>Apilactobacillus</taxon>
    </lineage>
</organism>
<dbReference type="STRING" id="148814.APS55_03595"/>
<dbReference type="SUPFAM" id="SSF117856">
    <property type="entry name" value="AF0104/ALDC/Ptd012-like"/>
    <property type="match status" value="1"/>
</dbReference>
<reference evidence="11 15" key="4">
    <citation type="journal article" date="2016" name="Syst. Appl. Microbiol.">
        <title>Genomic characterization of a fructophilic bee symbiont Lactobacillus kunkeei reveals its niche-specific adaptation.</title>
        <authorList>
            <person name="Maeno S."/>
            <person name="Tanizawa Y."/>
            <person name="Kanesaki Y."/>
            <person name="Kubota E."/>
            <person name="Kumar H."/>
            <person name="Dicks L."/>
            <person name="Salminen S."/>
            <person name="Nakagawa J."/>
            <person name="Arita M."/>
            <person name="Endo A."/>
        </authorList>
    </citation>
    <scope>NUCLEOTIDE SEQUENCE [LARGE SCALE GENOMIC DNA]</scope>
    <source>
        <strain evidence="11 15">FF30-6</strain>
    </source>
</reference>
<name>A0A087ENG6_9LACO</name>
<dbReference type="AlphaFoldDB" id="A0A087ENG6"/>
<sequence length="237" mass="26049">MNNANTLYQYGTLAMLVPGLFEGTLPLKELLKHGDTGIGTGDGLDGELVILDGVAYQIDGQGNVNELDGDFTVPFADVHFASFEHLANVHALVKMEDLEEKVSSELDWNNVFYSVRAHGTFKSVKTRSVHKQSKPYPTLVECAHEQNEFEKEDVEGTVIGYYSPQLFNGPSVGGFHLHFLADDKSVGGHLLDFEMVSGDIKVQKLDELVQKLPSSNDDFMKHDFSNDDIAGAIGEAE</sequence>
<evidence type="ECO:0000256" key="5">
    <source>
        <dbReference type="ARBA" id="ARBA00020164"/>
    </source>
</evidence>
<evidence type="ECO:0000256" key="6">
    <source>
        <dbReference type="ARBA" id="ARBA00022793"/>
    </source>
</evidence>
<dbReference type="PIRSF" id="PIRSF001332">
    <property type="entry name" value="Acetolac_decarb"/>
    <property type="match status" value="1"/>
</dbReference>
<dbReference type="EC" id="4.1.1.5" evidence="4 9"/>
<dbReference type="PANTHER" id="PTHR35524">
    <property type="entry name" value="ALPHA-ACETOLACTATE DECARBOXYLASE"/>
    <property type="match status" value="1"/>
</dbReference>
<dbReference type="Pfam" id="PF03306">
    <property type="entry name" value="AAL_decarboxy"/>
    <property type="match status" value="1"/>
</dbReference>
<evidence type="ECO:0000313" key="12">
    <source>
        <dbReference type="EMBL" id="KPN79910.1"/>
    </source>
</evidence>
<dbReference type="CDD" id="cd17299">
    <property type="entry name" value="acetolactate_decarboxylase"/>
    <property type="match status" value="1"/>
</dbReference>
<keyword evidence="7 9" id="KW-0005">Acetoin biosynthesis</keyword>
<evidence type="ECO:0000313" key="11">
    <source>
        <dbReference type="EMBL" id="GAT90186.1"/>
    </source>
</evidence>
<keyword evidence="6 9" id="KW-0210">Decarboxylase</keyword>
<dbReference type="PATRIC" id="fig|148814.13.peg.1252"/>
<evidence type="ECO:0000256" key="9">
    <source>
        <dbReference type="PIRNR" id="PIRNR001332"/>
    </source>
</evidence>
<dbReference type="RefSeq" id="WP_034532268.1">
    <property type="nucleotide sequence ID" value="NZ_BAABVW010000041.1"/>
</dbReference>
<dbReference type="OrthoDB" id="8612680at2"/>
<accession>A0A087ENG6</accession>
<dbReference type="Proteomes" id="UP000186588">
    <property type="component" value="Unassembled WGS sequence"/>
</dbReference>
<evidence type="ECO:0000313" key="13">
    <source>
        <dbReference type="Proteomes" id="UP000050269"/>
    </source>
</evidence>
<evidence type="ECO:0000256" key="8">
    <source>
        <dbReference type="ARBA" id="ARBA00023239"/>
    </source>
</evidence>
<evidence type="ECO:0000256" key="7">
    <source>
        <dbReference type="ARBA" id="ARBA00023061"/>
    </source>
</evidence>
<comment type="pathway">
    <text evidence="2 9">Polyol metabolism; (R,R)-butane-2,3-diol biosynthesis; (R,R)-butane-2,3-diol from pyruvate: step 2/3.</text>
</comment>
<reference evidence="12 13" key="1">
    <citation type="journal article" date="2015" name="Genome Biol. Evol.">
        <title>Functionally Structured Genomes in Lactobacillus kunkeei Colonizing the Honey Crop and Food Products of Honeybees and Stingless Bees.</title>
        <authorList>
            <person name="Tamarit D."/>
            <person name="Ellegaard K.M."/>
            <person name="Wikander J."/>
            <person name="Olofsson T."/>
            <person name="Vasquez A."/>
            <person name="Andersson S.G."/>
        </authorList>
    </citation>
    <scope>NUCLEOTIDE SEQUENCE [LARGE SCALE GENOMIC DNA]</scope>
    <source>
        <strain evidence="12 13">LMbo</strain>
    </source>
</reference>
<dbReference type="GO" id="GO:0047605">
    <property type="term" value="F:acetolactate decarboxylase activity"/>
    <property type="evidence" value="ECO:0007669"/>
    <property type="project" value="UniProtKB-UniRule"/>
</dbReference>
<dbReference type="UniPathway" id="UPA00626">
    <property type="reaction ID" value="UER00678"/>
</dbReference>
<dbReference type="Proteomes" id="UP000050269">
    <property type="component" value="Unassembled WGS sequence"/>
</dbReference>
<evidence type="ECO:0000256" key="2">
    <source>
        <dbReference type="ARBA" id="ARBA00005170"/>
    </source>
</evidence>
<proteinExistence type="inferred from homology"/>
<evidence type="ECO:0000256" key="3">
    <source>
        <dbReference type="ARBA" id="ARBA00007106"/>
    </source>
</evidence>
<evidence type="ECO:0000313" key="10">
    <source>
        <dbReference type="EMBL" id="ALJ31366.1"/>
    </source>
</evidence>
<dbReference type="GO" id="GO:0045151">
    <property type="term" value="P:acetoin biosynthetic process"/>
    <property type="evidence" value="ECO:0007669"/>
    <property type="project" value="UniProtKB-UniRule"/>
</dbReference>
<gene>
    <name evidence="11" type="primary">alsD</name>
    <name evidence="10" type="ORF">APS55_03595</name>
    <name evidence="11" type="ORF">FF306_00281</name>
    <name evidence="12" type="ORF">RZ78_01180</name>
</gene>
<dbReference type="EMBL" id="BDDX01000002">
    <property type="protein sequence ID" value="GAT90186.1"/>
    <property type="molecule type" value="Genomic_DNA"/>
</dbReference>
<comment type="catalytic activity">
    <reaction evidence="1 9">
        <text>(2S)-2-acetolactate + H(+) = (R)-acetoin + CO2</text>
        <dbReference type="Rhea" id="RHEA:21580"/>
        <dbReference type="ChEBI" id="CHEBI:15378"/>
        <dbReference type="ChEBI" id="CHEBI:15686"/>
        <dbReference type="ChEBI" id="CHEBI:16526"/>
        <dbReference type="ChEBI" id="CHEBI:58476"/>
        <dbReference type="EC" id="4.1.1.5"/>
    </reaction>
</comment>
<reference evidence="10 14" key="3">
    <citation type="journal article" date="2016" name="PeerJ">
        <title>Genome sequencing and analysis of the first complete genome of Lactobacillus kunkeei strain MP2, an Apis mellifera gut isolate.</title>
        <authorList>
            <person name="Asenjo F."/>
            <person name="Olmos A."/>
            <person name="Henriquez-Piskulich P."/>
            <person name="Polanco V."/>
            <person name="Aldea P."/>
            <person name="Ugalde J.A."/>
            <person name="Trombert A.N."/>
        </authorList>
    </citation>
    <scope>NUCLEOTIDE SEQUENCE [LARGE SCALE GENOMIC DNA]</scope>
    <source>
        <strain evidence="10 14">MP2</strain>
    </source>
</reference>
<dbReference type="EMBL" id="CP012920">
    <property type="protein sequence ID" value="ALJ31366.1"/>
    <property type="molecule type" value="Genomic_DNA"/>
</dbReference>
<evidence type="ECO:0000256" key="1">
    <source>
        <dbReference type="ARBA" id="ARBA00001784"/>
    </source>
</evidence>
<dbReference type="Proteomes" id="UP000067203">
    <property type="component" value="Chromosome"/>
</dbReference>
<dbReference type="NCBIfam" id="TIGR01252">
    <property type="entry name" value="acetolac_decarb"/>
    <property type="match status" value="1"/>
</dbReference>
<dbReference type="KEGG" id="lku:APS55_03595"/>
<dbReference type="Gene3D" id="3.30.1330.80">
    <property type="entry name" value="Hypothetical protein, similar to alpha- acetolactate decarboxylase, domain 2"/>
    <property type="match status" value="2"/>
</dbReference>
<dbReference type="eggNOG" id="COG3527">
    <property type="taxonomic scope" value="Bacteria"/>
</dbReference>
<dbReference type="PANTHER" id="PTHR35524:SF1">
    <property type="entry name" value="ALPHA-ACETOLACTATE DECARBOXYLASE"/>
    <property type="match status" value="1"/>
</dbReference>
<evidence type="ECO:0000313" key="15">
    <source>
        <dbReference type="Proteomes" id="UP000186588"/>
    </source>
</evidence>
<keyword evidence="8 9" id="KW-0456">Lyase</keyword>
<comment type="similarity">
    <text evidence="3 9">Belongs to the alpha-acetolactate decarboxylase family.</text>
</comment>